<evidence type="ECO:0000259" key="3">
    <source>
        <dbReference type="Pfam" id="PF13458"/>
    </source>
</evidence>
<proteinExistence type="inferred from homology"/>
<comment type="similarity">
    <text evidence="1">Belongs to the leucine-binding protein family.</text>
</comment>
<feature type="domain" description="Leucine-binding protein" evidence="3">
    <location>
        <begin position="27"/>
        <end position="350"/>
    </location>
</feature>
<sequence length="362" mass="37640">MQSLLASLTATLLVISPWGSIARADSLTIAVVAPQTGAFSVLGDQVRAGAGVAAKGLDISLVPIDESCEAGSGASIGEAIRDSGAIGAIGFLCSESLDGALPILAEKAIPAISLSVRWKGLMEDSLKEGWPFFRLAPTTTEESAKLSEVILRDWADKPVALIEDGTIRGRELSEAIRLSLEERGLKPVFIDTFRPGQEQQVALVRRLKSAGATHVFIGGDRNDAAIIARDAAAEGITLTLLGGDTLSAADQPVPLADGVLAVLPPESLPPTDQPGVAERFTADGVVMEGYALPAHAAVTILADAHGISSAMGLPLIDALVGTAFDTAIGTVTFGDDQELVDNPYRLGIWQGDRFETVSPNSQ</sequence>
<dbReference type="Proteomes" id="UP000308530">
    <property type="component" value="Chromosome"/>
</dbReference>
<reference evidence="4 5" key="1">
    <citation type="submission" date="2020-06" db="EMBL/GenBank/DDBJ databases">
        <title>Genome sequence of Rhizobium sp strain ADMK78.</title>
        <authorList>
            <person name="Rahi P."/>
        </authorList>
    </citation>
    <scope>NUCLEOTIDE SEQUENCE [LARGE SCALE GENOMIC DNA]</scope>
    <source>
        <strain evidence="4 5">ADMK78</strain>
    </source>
</reference>
<evidence type="ECO:0000313" key="5">
    <source>
        <dbReference type="Proteomes" id="UP000308530"/>
    </source>
</evidence>
<dbReference type="InterPro" id="IPR028081">
    <property type="entry name" value="Leu-bd"/>
</dbReference>
<dbReference type="RefSeq" id="WP_138286214.1">
    <property type="nucleotide sequence ID" value="NZ_CP058350.1"/>
</dbReference>
<name>A0ABX6QQ71_9HYPH</name>
<evidence type="ECO:0000256" key="2">
    <source>
        <dbReference type="ARBA" id="ARBA00022729"/>
    </source>
</evidence>
<gene>
    <name evidence="4" type="ORF">FE840_014545</name>
</gene>
<organism evidence="4 5">
    <name type="scientific">Peteryoungia desertarenae</name>
    <dbReference type="NCBI Taxonomy" id="1813451"/>
    <lineage>
        <taxon>Bacteria</taxon>
        <taxon>Pseudomonadati</taxon>
        <taxon>Pseudomonadota</taxon>
        <taxon>Alphaproteobacteria</taxon>
        <taxon>Hyphomicrobiales</taxon>
        <taxon>Rhizobiaceae</taxon>
        <taxon>Peteryoungia</taxon>
    </lineage>
</organism>
<accession>A0ABX6QQ71</accession>
<dbReference type="PANTHER" id="PTHR47151:SF2">
    <property type="entry name" value="AMINO ACID BINDING PROTEIN"/>
    <property type="match status" value="1"/>
</dbReference>
<dbReference type="PANTHER" id="PTHR47151">
    <property type="entry name" value="LEU/ILE/VAL-BINDING ABC TRANSPORTER SUBUNIT"/>
    <property type="match status" value="1"/>
</dbReference>
<dbReference type="EMBL" id="CP058350">
    <property type="protein sequence ID" value="QLF70659.1"/>
    <property type="molecule type" value="Genomic_DNA"/>
</dbReference>
<dbReference type="Pfam" id="PF13458">
    <property type="entry name" value="Peripla_BP_6"/>
    <property type="match status" value="1"/>
</dbReference>
<keyword evidence="5" id="KW-1185">Reference proteome</keyword>
<keyword evidence="2" id="KW-0732">Signal</keyword>
<dbReference type="InterPro" id="IPR028082">
    <property type="entry name" value="Peripla_BP_I"/>
</dbReference>
<evidence type="ECO:0000313" key="4">
    <source>
        <dbReference type="EMBL" id="QLF70659.1"/>
    </source>
</evidence>
<dbReference type="SUPFAM" id="SSF53822">
    <property type="entry name" value="Periplasmic binding protein-like I"/>
    <property type="match status" value="1"/>
</dbReference>
<dbReference type="Gene3D" id="3.40.50.2300">
    <property type="match status" value="2"/>
</dbReference>
<evidence type="ECO:0000256" key="1">
    <source>
        <dbReference type="ARBA" id="ARBA00010062"/>
    </source>
</evidence>
<dbReference type="CDD" id="cd06342">
    <property type="entry name" value="PBP1_ABC_LIVBP-like"/>
    <property type="match status" value="1"/>
</dbReference>
<protein>
    <submittedName>
        <fullName evidence="4">Branched-chain amino acid ABC transporter substrate-binding protein</fullName>
    </submittedName>
</protein>